<accession>A0A6N8IZI6</accession>
<gene>
    <name evidence="5" type="ORF">GON04_22520</name>
</gene>
<dbReference type="EMBL" id="WSEL01000009">
    <property type="protein sequence ID" value="MVQ32247.1"/>
    <property type="molecule type" value="Genomic_DNA"/>
</dbReference>
<dbReference type="InterPro" id="IPR000524">
    <property type="entry name" value="Tscrpt_reg_HTH_GntR"/>
</dbReference>
<name>A0A6N8IZI6_9BURK</name>
<organism evidence="5 6">
    <name type="scientific">Ramlibacter pinisoli</name>
    <dbReference type="NCBI Taxonomy" id="2682844"/>
    <lineage>
        <taxon>Bacteria</taxon>
        <taxon>Pseudomonadati</taxon>
        <taxon>Pseudomonadota</taxon>
        <taxon>Betaproteobacteria</taxon>
        <taxon>Burkholderiales</taxon>
        <taxon>Comamonadaceae</taxon>
        <taxon>Ramlibacter</taxon>
    </lineage>
</organism>
<protein>
    <submittedName>
        <fullName evidence="5">UTRA domain-containing protein</fullName>
    </submittedName>
</protein>
<dbReference type="InterPro" id="IPR050679">
    <property type="entry name" value="Bact_HTH_transcr_reg"/>
</dbReference>
<dbReference type="Pfam" id="PF07702">
    <property type="entry name" value="UTRA"/>
    <property type="match status" value="1"/>
</dbReference>
<comment type="caution">
    <text evidence="5">The sequence shown here is derived from an EMBL/GenBank/DDBJ whole genome shotgun (WGS) entry which is preliminary data.</text>
</comment>
<dbReference type="Gene3D" id="3.40.1410.10">
    <property type="entry name" value="Chorismate lyase-like"/>
    <property type="match status" value="1"/>
</dbReference>
<dbReference type="InterPro" id="IPR011663">
    <property type="entry name" value="UTRA"/>
</dbReference>
<dbReference type="GO" id="GO:0003700">
    <property type="term" value="F:DNA-binding transcription factor activity"/>
    <property type="evidence" value="ECO:0007669"/>
    <property type="project" value="InterPro"/>
</dbReference>
<reference evidence="5 6" key="1">
    <citation type="submission" date="2019-12" db="EMBL/GenBank/DDBJ databases">
        <authorList>
            <person name="Huq M.A."/>
        </authorList>
    </citation>
    <scope>NUCLEOTIDE SEQUENCE [LARGE SCALE GENOMIC DNA]</scope>
    <source>
        <strain evidence="5 6">MAH-25</strain>
    </source>
</reference>
<dbReference type="Gene3D" id="1.10.10.10">
    <property type="entry name" value="Winged helix-like DNA-binding domain superfamily/Winged helix DNA-binding domain"/>
    <property type="match status" value="1"/>
</dbReference>
<keyword evidence="2" id="KW-0238">DNA-binding</keyword>
<dbReference type="SMART" id="SM00866">
    <property type="entry name" value="UTRA"/>
    <property type="match status" value="1"/>
</dbReference>
<evidence type="ECO:0000256" key="1">
    <source>
        <dbReference type="ARBA" id="ARBA00023015"/>
    </source>
</evidence>
<evidence type="ECO:0000256" key="2">
    <source>
        <dbReference type="ARBA" id="ARBA00023125"/>
    </source>
</evidence>
<dbReference type="SUPFAM" id="SSF46785">
    <property type="entry name" value="Winged helix' DNA-binding domain"/>
    <property type="match status" value="1"/>
</dbReference>
<dbReference type="PRINTS" id="PR00035">
    <property type="entry name" value="HTHGNTR"/>
</dbReference>
<dbReference type="InterPro" id="IPR028978">
    <property type="entry name" value="Chorismate_lyase_/UTRA_dom_sf"/>
</dbReference>
<dbReference type="Pfam" id="PF00392">
    <property type="entry name" value="GntR"/>
    <property type="match status" value="1"/>
</dbReference>
<dbReference type="SUPFAM" id="SSF64288">
    <property type="entry name" value="Chorismate lyase-like"/>
    <property type="match status" value="1"/>
</dbReference>
<dbReference type="CDD" id="cd07377">
    <property type="entry name" value="WHTH_GntR"/>
    <property type="match status" value="1"/>
</dbReference>
<dbReference type="RefSeq" id="WP_157400223.1">
    <property type="nucleotide sequence ID" value="NZ_WSEL01000009.1"/>
</dbReference>
<dbReference type="InterPro" id="IPR036388">
    <property type="entry name" value="WH-like_DNA-bd_sf"/>
</dbReference>
<dbReference type="GO" id="GO:0045892">
    <property type="term" value="P:negative regulation of DNA-templated transcription"/>
    <property type="evidence" value="ECO:0007669"/>
    <property type="project" value="TreeGrafter"/>
</dbReference>
<dbReference type="AlphaFoldDB" id="A0A6N8IZI6"/>
<feature type="domain" description="HTH gntR-type" evidence="4">
    <location>
        <begin position="14"/>
        <end position="82"/>
    </location>
</feature>
<dbReference type="PANTHER" id="PTHR44846">
    <property type="entry name" value="MANNOSYL-D-GLYCERATE TRANSPORT/METABOLISM SYSTEM REPRESSOR MNGR-RELATED"/>
    <property type="match status" value="1"/>
</dbReference>
<evidence type="ECO:0000313" key="5">
    <source>
        <dbReference type="EMBL" id="MVQ32247.1"/>
    </source>
</evidence>
<dbReference type="PROSITE" id="PS50949">
    <property type="entry name" value="HTH_GNTR"/>
    <property type="match status" value="1"/>
</dbReference>
<sequence>MRAIGPEAAPDLRLPRYLQIRDDLMRRICARAWSDGQPLPAEDRLAGEFEVSVGTVRKALQVLVAEGMLERIHGKGTFVTRAFERISMMRFVRFSEEERRELPTTRCLNLEVGDGPPEARTRLGLAAREKLLSIHRTRACGKEVILSEHVWLSHKRFAPLEAYLKKESPPLLYPVYDSLCGVLVSRAMDELTMVPLPARDARVFGLAAGTPAIRIERLMTDPSEQPIEWRVSYVTQARFHYAIESR</sequence>
<proteinExistence type="predicted"/>
<evidence type="ECO:0000313" key="6">
    <source>
        <dbReference type="Proteomes" id="UP000469385"/>
    </source>
</evidence>
<evidence type="ECO:0000259" key="4">
    <source>
        <dbReference type="PROSITE" id="PS50949"/>
    </source>
</evidence>
<dbReference type="Proteomes" id="UP000469385">
    <property type="component" value="Unassembled WGS sequence"/>
</dbReference>
<dbReference type="GO" id="GO:0003677">
    <property type="term" value="F:DNA binding"/>
    <property type="evidence" value="ECO:0007669"/>
    <property type="project" value="UniProtKB-KW"/>
</dbReference>
<evidence type="ECO:0000256" key="3">
    <source>
        <dbReference type="ARBA" id="ARBA00023163"/>
    </source>
</evidence>
<keyword evidence="3" id="KW-0804">Transcription</keyword>
<dbReference type="InterPro" id="IPR036390">
    <property type="entry name" value="WH_DNA-bd_sf"/>
</dbReference>
<dbReference type="PANTHER" id="PTHR44846:SF1">
    <property type="entry name" value="MANNOSYL-D-GLYCERATE TRANSPORT_METABOLISM SYSTEM REPRESSOR MNGR-RELATED"/>
    <property type="match status" value="1"/>
</dbReference>
<dbReference type="SMART" id="SM00345">
    <property type="entry name" value="HTH_GNTR"/>
    <property type="match status" value="1"/>
</dbReference>
<keyword evidence="6" id="KW-1185">Reference proteome</keyword>
<keyword evidence="1" id="KW-0805">Transcription regulation</keyword>